<accession>A0AAU9XBW7</accession>
<proteinExistence type="predicted"/>
<comment type="caution">
    <text evidence="2">The sequence shown here is derived from an EMBL/GenBank/DDBJ whole genome shotgun (WGS) entry which is preliminary data.</text>
</comment>
<name>A0AAU9XBW7_9CNID</name>
<evidence type="ECO:0000313" key="2">
    <source>
        <dbReference type="EMBL" id="CAH3143693.1"/>
    </source>
</evidence>
<protein>
    <submittedName>
        <fullName evidence="2">Uncharacterized protein</fullName>
    </submittedName>
</protein>
<dbReference type="Proteomes" id="UP001159428">
    <property type="component" value="Unassembled WGS sequence"/>
</dbReference>
<organism evidence="2 3">
    <name type="scientific">Pocillopora meandrina</name>
    <dbReference type="NCBI Taxonomy" id="46732"/>
    <lineage>
        <taxon>Eukaryota</taxon>
        <taxon>Metazoa</taxon>
        <taxon>Cnidaria</taxon>
        <taxon>Anthozoa</taxon>
        <taxon>Hexacorallia</taxon>
        <taxon>Scleractinia</taxon>
        <taxon>Astrocoeniina</taxon>
        <taxon>Pocilloporidae</taxon>
        <taxon>Pocillopora</taxon>
    </lineage>
</organism>
<gene>
    <name evidence="2" type="ORF">PMEA_00020676</name>
</gene>
<dbReference type="EMBL" id="CALNXJ010000038">
    <property type="protein sequence ID" value="CAH3143693.1"/>
    <property type="molecule type" value="Genomic_DNA"/>
</dbReference>
<sequence>MAASALTEDDIPGSSLAGREPASLKNEELWFWLRCRGDSLKGLKTKALLVKSVEEYINSGHDQNIVDPDRNRIYTRRKEHNEAASKDVDASVSGESQLKYPSDGWSIDLTKMPFFTRAEMNKHISKSGKNLAPTLAHTLFQRVLEKQPRSFKTNT</sequence>
<feature type="region of interest" description="Disordered" evidence="1">
    <location>
        <begin position="1"/>
        <end position="22"/>
    </location>
</feature>
<keyword evidence="3" id="KW-1185">Reference proteome</keyword>
<feature type="region of interest" description="Disordered" evidence="1">
    <location>
        <begin position="77"/>
        <end position="97"/>
    </location>
</feature>
<feature type="compositionally biased region" description="Basic and acidic residues" evidence="1">
    <location>
        <begin position="79"/>
        <end position="89"/>
    </location>
</feature>
<evidence type="ECO:0000256" key="1">
    <source>
        <dbReference type="SAM" id="MobiDB-lite"/>
    </source>
</evidence>
<dbReference type="AlphaFoldDB" id="A0AAU9XBW7"/>
<reference evidence="2 3" key="1">
    <citation type="submission" date="2022-05" db="EMBL/GenBank/DDBJ databases">
        <authorList>
            <consortium name="Genoscope - CEA"/>
            <person name="William W."/>
        </authorList>
    </citation>
    <scope>NUCLEOTIDE SEQUENCE [LARGE SCALE GENOMIC DNA]</scope>
</reference>
<evidence type="ECO:0000313" key="3">
    <source>
        <dbReference type="Proteomes" id="UP001159428"/>
    </source>
</evidence>